<proteinExistence type="predicted"/>
<evidence type="ECO:0000259" key="1">
    <source>
        <dbReference type="PROSITE" id="PS51186"/>
    </source>
</evidence>
<protein>
    <submittedName>
        <fullName evidence="2">Acetyltransferase (GNAT) family protein</fullName>
    </submittedName>
</protein>
<dbReference type="InterPro" id="IPR016181">
    <property type="entry name" value="Acyl_CoA_acyltransferase"/>
</dbReference>
<dbReference type="PANTHER" id="PTHR13355">
    <property type="entry name" value="GLUCOSAMINE 6-PHOSPHATE N-ACETYLTRANSFERASE"/>
    <property type="match status" value="1"/>
</dbReference>
<dbReference type="InterPro" id="IPR000182">
    <property type="entry name" value="GNAT_dom"/>
</dbReference>
<dbReference type="EMBL" id="SMAL01000001">
    <property type="protein sequence ID" value="TCT17201.1"/>
    <property type="molecule type" value="Genomic_DNA"/>
</dbReference>
<dbReference type="GO" id="GO:0008080">
    <property type="term" value="F:N-acetyltransferase activity"/>
    <property type="evidence" value="ECO:0007669"/>
    <property type="project" value="TreeGrafter"/>
</dbReference>
<keyword evidence="3" id="KW-1185">Reference proteome</keyword>
<name>A0A4R3MPN5_9FIRM</name>
<dbReference type="Gene3D" id="3.40.630.30">
    <property type="match status" value="1"/>
</dbReference>
<comment type="caution">
    <text evidence="2">The sequence shown here is derived from an EMBL/GenBank/DDBJ whole genome shotgun (WGS) entry which is preliminary data.</text>
</comment>
<gene>
    <name evidence="2" type="ORF">EDC18_101499</name>
</gene>
<dbReference type="RefSeq" id="WP_132249889.1">
    <property type="nucleotide sequence ID" value="NZ_SMAL01000001.1"/>
</dbReference>
<organism evidence="2 3">
    <name type="scientific">Natranaerovirga pectinivora</name>
    <dbReference type="NCBI Taxonomy" id="682400"/>
    <lineage>
        <taxon>Bacteria</taxon>
        <taxon>Bacillati</taxon>
        <taxon>Bacillota</taxon>
        <taxon>Clostridia</taxon>
        <taxon>Lachnospirales</taxon>
        <taxon>Natranaerovirgaceae</taxon>
        <taxon>Natranaerovirga</taxon>
    </lineage>
</organism>
<dbReference type="CDD" id="cd04301">
    <property type="entry name" value="NAT_SF"/>
    <property type="match status" value="1"/>
</dbReference>
<dbReference type="Proteomes" id="UP000294902">
    <property type="component" value="Unassembled WGS sequence"/>
</dbReference>
<sequence length="143" mass="15947">MASIRKMKESDSRVVASLISQLGYIVTNEEVQLQYLNITENNGAGIFVAVSEDDKIVGWVHMSIYHSLIIGRMAIVLGIVVDEALRNKGIGRLLMQAGAEWARNNDCIGIKLNSGAEREDAHMFYLKNGFKMKKSQLAFVKML</sequence>
<evidence type="ECO:0000313" key="2">
    <source>
        <dbReference type="EMBL" id="TCT17201.1"/>
    </source>
</evidence>
<accession>A0A4R3MPN5</accession>
<keyword evidence="2" id="KW-0808">Transferase</keyword>
<dbReference type="InterPro" id="IPR039143">
    <property type="entry name" value="GNPNAT1-like"/>
</dbReference>
<dbReference type="OrthoDB" id="360261at2"/>
<dbReference type="SUPFAM" id="SSF55729">
    <property type="entry name" value="Acyl-CoA N-acyltransferases (Nat)"/>
    <property type="match status" value="1"/>
</dbReference>
<dbReference type="PANTHER" id="PTHR13355:SF15">
    <property type="entry name" value="GCN5-RELATED N-ACETYLTRANSFERASE 3, CHLOROPLASTIC"/>
    <property type="match status" value="1"/>
</dbReference>
<dbReference type="AlphaFoldDB" id="A0A4R3MPN5"/>
<feature type="domain" description="N-acetyltransferase" evidence="1">
    <location>
        <begin position="2"/>
        <end position="143"/>
    </location>
</feature>
<dbReference type="Pfam" id="PF00583">
    <property type="entry name" value="Acetyltransf_1"/>
    <property type="match status" value="1"/>
</dbReference>
<evidence type="ECO:0000313" key="3">
    <source>
        <dbReference type="Proteomes" id="UP000294902"/>
    </source>
</evidence>
<reference evidence="2 3" key="1">
    <citation type="submission" date="2019-03" db="EMBL/GenBank/DDBJ databases">
        <title>Genomic Encyclopedia of Type Strains, Phase IV (KMG-IV): sequencing the most valuable type-strain genomes for metagenomic binning, comparative biology and taxonomic classification.</title>
        <authorList>
            <person name="Goeker M."/>
        </authorList>
    </citation>
    <scope>NUCLEOTIDE SEQUENCE [LARGE SCALE GENOMIC DNA]</scope>
    <source>
        <strain evidence="2 3">DSM 24629</strain>
    </source>
</reference>
<dbReference type="PROSITE" id="PS51186">
    <property type="entry name" value="GNAT"/>
    <property type="match status" value="1"/>
</dbReference>